<dbReference type="Pfam" id="PF11967">
    <property type="entry name" value="RecO_N"/>
    <property type="match status" value="1"/>
</dbReference>
<dbReference type="Gene3D" id="2.40.50.140">
    <property type="entry name" value="Nucleic acid-binding proteins"/>
    <property type="match status" value="1"/>
</dbReference>
<evidence type="ECO:0000256" key="4">
    <source>
        <dbReference type="ARBA" id="ARBA00023172"/>
    </source>
</evidence>
<dbReference type="Proteomes" id="UP000294562">
    <property type="component" value="Unassembled WGS sequence"/>
</dbReference>
<name>A0A4R6B1S5_9RHOB</name>
<reference evidence="9 10" key="1">
    <citation type="submission" date="2019-03" db="EMBL/GenBank/DDBJ databases">
        <title>Rhodobacteraceae bacterium SM1902, a new member of the family Rhodobacteraceae isolated from Yantai.</title>
        <authorList>
            <person name="Sun Y."/>
        </authorList>
    </citation>
    <scope>NUCLEOTIDE SEQUENCE [LARGE SCALE GENOMIC DNA]</scope>
    <source>
        <strain evidence="9 10">SM1902</strain>
    </source>
</reference>
<comment type="similarity">
    <text evidence="1 7">Belongs to the RecO family.</text>
</comment>
<evidence type="ECO:0000313" key="9">
    <source>
        <dbReference type="EMBL" id="TDL90627.1"/>
    </source>
</evidence>
<keyword evidence="10" id="KW-1185">Reference proteome</keyword>
<evidence type="ECO:0000256" key="6">
    <source>
        <dbReference type="ARBA" id="ARBA00033409"/>
    </source>
</evidence>
<dbReference type="InterPro" id="IPR012340">
    <property type="entry name" value="NA-bd_OB-fold"/>
</dbReference>
<dbReference type="InterPro" id="IPR037278">
    <property type="entry name" value="ARFGAP/RecO"/>
</dbReference>
<sequence>MDWREEGVLLAVRRHGENAAIIEVFTEGRGRHAGVVRGGAGRKLSPVLQPGAQLDLTWRARLEDHLGAFTVEPVRSRMSGIMNDRLGLAGMNAVCALLSYTLPERAAYPALHARTIRLLDLMPVTPAWPLAYLQWEVALLEDMGFALDLSCCAATGATDGLVYVSPRTGRAVSAEGAGDWADRLLPLPPCLLGIGEAPDIEIALALRTTGHFLHTHLEPRRAGQPFPPARQRLLDRLSSRG</sequence>
<dbReference type="AlphaFoldDB" id="A0A4R6B1S5"/>
<comment type="function">
    <text evidence="7">Involved in DNA repair and RecF pathway recombination.</text>
</comment>
<dbReference type="Pfam" id="PF02565">
    <property type="entry name" value="RecO_C"/>
    <property type="match status" value="1"/>
</dbReference>
<dbReference type="HAMAP" id="MF_00201">
    <property type="entry name" value="RecO"/>
    <property type="match status" value="1"/>
</dbReference>
<feature type="domain" description="DNA replication/recombination mediator RecO N-terminal" evidence="8">
    <location>
        <begin position="1"/>
        <end position="76"/>
    </location>
</feature>
<protein>
    <recommendedName>
        <fullName evidence="2 7">DNA repair protein RecO</fullName>
    </recommendedName>
    <alternativeName>
        <fullName evidence="6 7">Recombination protein O</fullName>
    </alternativeName>
</protein>
<dbReference type="InterPro" id="IPR003717">
    <property type="entry name" value="RecO"/>
</dbReference>
<dbReference type="OrthoDB" id="9804792at2"/>
<evidence type="ECO:0000256" key="2">
    <source>
        <dbReference type="ARBA" id="ARBA00021310"/>
    </source>
</evidence>
<gene>
    <name evidence="7 9" type="primary">recO</name>
    <name evidence="9" type="ORF">E2L05_04925</name>
</gene>
<dbReference type="EMBL" id="SMZO01000007">
    <property type="protein sequence ID" value="TDL90627.1"/>
    <property type="molecule type" value="Genomic_DNA"/>
</dbReference>
<dbReference type="GO" id="GO:0006310">
    <property type="term" value="P:DNA recombination"/>
    <property type="evidence" value="ECO:0007669"/>
    <property type="project" value="UniProtKB-UniRule"/>
</dbReference>
<dbReference type="SUPFAM" id="SSF57863">
    <property type="entry name" value="ArfGap/RecO-like zinc finger"/>
    <property type="match status" value="1"/>
</dbReference>
<dbReference type="InterPro" id="IPR042242">
    <property type="entry name" value="RecO_C"/>
</dbReference>
<evidence type="ECO:0000256" key="7">
    <source>
        <dbReference type="HAMAP-Rule" id="MF_00201"/>
    </source>
</evidence>
<keyword evidence="5 7" id="KW-0234">DNA repair</keyword>
<comment type="caution">
    <text evidence="9">The sequence shown here is derived from an EMBL/GenBank/DDBJ whole genome shotgun (WGS) entry which is preliminary data.</text>
</comment>
<evidence type="ECO:0000256" key="5">
    <source>
        <dbReference type="ARBA" id="ARBA00023204"/>
    </source>
</evidence>
<evidence type="ECO:0000313" key="10">
    <source>
        <dbReference type="Proteomes" id="UP000294562"/>
    </source>
</evidence>
<dbReference type="InterPro" id="IPR022572">
    <property type="entry name" value="DNA_rep/recomb_RecO_N"/>
</dbReference>
<dbReference type="PANTHER" id="PTHR33991:SF1">
    <property type="entry name" value="DNA REPAIR PROTEIN RECO"/>
    <property type="match status" value="1"/>
</dbReference>
<dbReference type="SUPFAM" id="SSF50249">
    <property type="entry name" value="Nucleic acid-binding proteins"/>
    <property type="match status" value="1"/>
</dbReference>
<organism evidence="9 10">
    <name type="scientific">Meridianimarinicoccus aquatilis</name>
    <dbReference type="NCBI Taxonomy" id="2552766"/>
    <lineage>
        <taxon>Bacteria</taxon>
        <taxon>Pseudomonadati</taxon>
        <taxon>Pseudomonadota</taxon>
        <taxon>Alphaproteobacteria</taxon>
        <taxon>Rhodobacterales</taxon>
        <taxon>Paracoccaceae</taxon>
        <taxon>Meridianimarinicoccus</taxon>
    </lineage>
</organism>
<dbReference type="Gene3D" id="1.20.1440.120">
    <property type="entry name" value="Recombination protein O, C-terminal domain"/>
    <property type="match status" value="1"/>
</dbReference>
<dbReference type="GO" id="GO:0043590">
    <property type="term" value="C:bacterial nucleoid"/>
    <property type="evidence" value="ECO:0007669"/>
    <property type="project" value="TreeGrafter"/>
</dbReference>
<dbReference type="PANTHER" id="PTHR33991">
    <property type="entry name" value="DNA REPAIR PROTEIN RECO"/>
    <property type="match status" value="1"/>
</dbReference>
<dbReference type="NCBIfam" id="TIGR00613">
    <property type="entry name" value="reco"/>
    <property type="match status" value="1"/>
</dbReference>
<evidence type="ECO:0000256" key="1">
    <source>
        <dbReference type="ARBA" id="ARBA00007452"/>
    </source>
</evidence>
<accession>A0A4R6B1S5</accession>
<dbReference type="RefSeq" id="WP_133341776.1">
    <property type="nucleotide sequence ID" value="NZ_SMZO01000007.1"/>
</dbReference>
<dbReference type="GO" id="GO:0006302">
    <property type="term" value="P:double-strand break repair"/>
    <property type="evidence" value="ECO:0007669"/>
    <property type="project" value="TreeGrafter"/>
</dbReference>
<proteinExistence type="inferred from homology"/>
<evidence type="ECO:0000256" key="3">
    <source>
        <dbReference type="ARBA" id="ARBA00022763"/>
    </source>
</evidence>
<keyword evidence="4 7" id="KW-0233">DNA recombination</keyword>
<evidence type="ECO:0000259" key="8">
    <source>
        <dbReference type="Pfam" id="PF11967"/>
    </source>
</evidence>
<keyword evidence="3 7" id="KW-0227">DNA damage</keyword>